<keyword evidence="5" id="KW-0732">Signal</keyword>
<reference evidence="6" key="1">
    <citation type="submission" date="2020-04" db="EMBL/GenBank/DDBJ databases">
        <authorList>
            <person name="Hulatt C.J."/>
            <person name="Posewitz M.C."/>
        </authorList>
    </citation>
    <scope>NUCLEOTIDE SEQUENCE</scope>
    <source>
        <strain evidence="6">NIVA-4/92</strain>
    </source>
</reference>
<dbReference type="SUPFAM" id="SSF81536">
    <property type="entry name" value="Subunit III of photosystem I reaction centre, PsaF"/>
    <property type="match status" value="1"/>
</dbReference>
<geneLocation type="plastid" evidence="6"/>
<dbReference type="GeneID" id="55752470"/>
<feature type="chain" id="PRO_5027989569" description="Photosystem I reaction center subunit III" evidence="5">
    <location>
        <begin position="24"/>
        <end position="182"/>
    </location>
</feature>
<dbReference type="InterPro" id="IPR003666">
    <property type="entry name" value="PSI_PsaF"/>
</dbReference>
<dbReference type="InterPro" id="IPR036577">
    <property type="entry name" value="PSI_PsaF_sf"/>
</dbReference>
<keyword evidence="3 4" id="KW-0603">Photosystem I</keyword>
<dbReference type="EMBL" id="MT364382">
    <property type="protein sequence ID" value="QKE31126.1"/>
    <property type="molecule type" value="Genomic_DNA"/>
</dbReference>
<organism evidence="6">
    <name type="scientific">Pavlova sp. NIVA-4/92</name>
    <dbReference type="NCBI Taxonomy" id="2686093"/>
    <lineage>
        <taxon>Eukaryota</taxon>
        <taxon>Haptista</taxon>
        <taxon>Haptophyta</taxon>
        <taxon>Pavlovophyceae</taxon>
        <taxon>Pavlovales</taxon>
        <taxon>Pavlovaceae</taxon>
        <taxon>Pavlova</taxon>
    </lineage>
</organism>
<sequence>MKKLLSLLLVLTLAFTSITKVDAAELTLCKDSPAFAKREKTSLKKLQNRLSKYEADSLPALALEKQINQAKDRFSRYSAGNLMCGTDGLPHLITDGEWSHAGEFVLPGLGFLYITGWIGWSGRSYLSVVRKDPKSTEKEIIIDVPLASKIMLSGFTWPAQAWSELADGELLAANTDITCSPR</sequence>
<dbReference type="AlphaFoldDB" id="A0A7D3Q561"/>
<evidence type="ECO:0000313" key="6">
    <source>
        <dbReference type="EMBL" id="QKE31126.1"/>
    </source>
</evidence>
<comment type="function">
    <text evidence="4">Participates in efficiency of electron transfer from plastocyanin to P700 (or cytochrome c553 in algae and cyanobacteria). This plastocyanin-docking protein contributes to the specific association of plastocyanin to PSI.</text>
</comment>
<dbReference type="Pfam" id="PF02507">
    <property type="entry name" value="PSI_PsaF"/>
    <property type="match status" value="1"/>
</dbReference>
<feature type="signal peptide" evidence="5">
    <location>
        <begin position="1"/>
        <end position="23"/>
    </location>
</feature>
<comment type="similarity">
    <text evidence="1 4">Belongs to the PsaF family.</text>
</comment>
<evidence type="ECO:0000256" key="1">
    <source>
        <dbReference type="ARBA" id="ARBA00008386"/>
    </source>
</evidence>
<gene>
    <name evidence="6" type="primary">psaF</name>
</gene>
<dbReference type="PANTHER" id="PTHR34939">
    <property type="entry name" value="PHOTOSYSTEM I REACTION CENTER SUBUNIT III, CHLOROPLASTIC"/>
    <property type="match status" value="1"/>
</dbReference>
<proteinExistence type="inferred from homology"/>
<dbReference type="PANTHER" id="PTHR34939:SF1">
    <property type="entry name" value="PHOTOSYSTEM I REACTION CENTER SUBUNIT III, CHLOROPLASTIC"/>
    <property type="match status" value="1"/>
</dbReference>
<keyword evidence="2 4" id="KW-0602">Photosynthesis</keyword>
<dbReference type="RefSeq" id="YP_009863795.1">
    <property type="nucleotide sequence ID" value="NC_049013.1"/>
</dbReference>
<evidence type="ECO:0000256" key="4">
    <source>
        <dbReference type="RuleBase" id="RU368107"/>
    </source>
</evidence>
<dbReference type="GO" id="GO:0015979">
    <property type="term" value="P:photosynthesis"/>
    <property type="evidence" value="ECO:0007669"/>
    <property type="project" value="UniProtKB-UniRule"/>
</dbReference>
<protein>
    <recommendedName>
        <fullName evidence="4">Photosystem I reaction center subunit III</fullName>
    </recommendedName>
    <alternativeName>
        <fullName evidence="4">PSI-F</fullName>
    </alternativeName>
</protein>
<accession>A0A7D3Q561</accession>
<dbReference type="Gene3D" id="1.10.8.110">
    <property type="entry name" value="Photosystem I PsaF, reaction centre subunit III"/>
    <property type="match status" value="1"/>
</dbReference>
<evidence type="ECO:0000256" key="2">
    <source>
        <dbReference type="ARBA" id="ARBA00022531"/>
    </source>
</evidence>
<evidence type="ECO:0000256" key="5">
    <source>
        <dbReference type="SAM" id="SignalP"/>
    </source>
</evidence>
<dbReference type="GO" id="GO:0009538">
    <property type="term" value="C:photosystem I reaction center"/>
    <property type="evidence" value="ECO:0007669"/>
    <property type="project" value="UniProtKB-UniRule"/>
</dbReference>
<dbReference type="FunFam" id="1.10.8.110:FF:000001">
    <property type="entry name" value="Photosystem I reaction center subunit III"/>
    <property type="match status" value="1"/>
</dbReference>
<name>A0A7D3Q561_9EUKA</name>
<keyword evidence="6" id="KW-0934">Plastid</keyword>
<evidence type="ECO:0000256" key="3">
    <source>
        <dbReference type="ARBA" id="ARBA00022836"/>
    </source>
</evidence>